<dbReference type="PROSITE" id="PS51257">
    <property type="entry name" value="PROKAR_LIPOPROTEIN"/>
    <property type="match status" value="1"/>
</dbReference>
<dbReference type="Proteomes" id="UP000770785">
    <property type="component" value="Unassembled WGS sequence"/>
</dbReference>
<evidence type="ECO:0000313" key="1">
    <source>
        <dbReference type="EMBL" id="NJC27019.1"/>
    </source>
</evidence>
<protein>
    <submittedName>
        <fullName evidence="1">Uncharacterized protein</fullName>
    </submittedName>
</protein>
<evidence type="ECO:0000313" key="2">
    <source>
        <dbReference type="Proteomes" id="UP000770785"/>
    </source>
</evidence>
<proteinExistence type="predicted"/>
<reference evidence="1 2" key="1">
    <citation type="submission" date="2020-03" db="EMBL/GenBank/DDBJ databases">
        <title>Genomic Encyclopedia of Type Strains, Phase IV (KMG-IV): sequencing the most valuable type-strain genomes for metagenomic binning, comparative biology and taxonomic classification.</title>
        <authorList>
            <person name="Goeker M."/>
        </authorList>
    </citation>
    <scope>NUCLEOTIDE SEQUENCE [LARGE SCALE GENOMIC DNA]</scope>
    <source>
        <strain evidence="1 2">DSM 105096</strain>
    </source>
</reference>
<gene>
    <name evidence="1" type="ORF">GGR27_002532</name>
</gene>
<keyword evidence="2" id="KW-1185">Reference proteome</keyword>
<organism evidence="1 2">
    <name type="scientific">Neolewinella antarctica</name>
    <dbReference type="NCBI Taxonomy" id="442734"/>
    <lineage>
        <taxon>Bacteria</taxon>
        <taxon>Pseudomonadati</taxon>
        <taxon>Bacteroidota</taxon>
        <taxon>Saprospiria</taxon>
        <taxon>Saprospirales</taxon>
        <taxon>Lewinellaceae</taxon>
        <taxon>Neolewinella</taxon>
    </lineage>
</organism>
<comment type="caution">
    <text evidence="1">The sequence shown here is derived from an EMBL/GenBank/DDBJ whole genome shotgun (WGS) entry which is preliminary data.</text>
</comment>
<accession>A0ABX0XDN6</accession>
<dbReference type="RefSeq" id="WP_168037781.1">
    <property type="nucleotide sequence ID" value="NZ_JAATJH010000004.1"/>
</dbReference>
<name>A0ABX0XDN6_9BACT</name>
<dbReference type="EMBL" id="JAATJH010000004">
    <property type="protein sequence ID" value="NJC27019.1"/>
    <property type="molecule type" value="Genomic_DNA"/>
</dbReference>
<sequence>MPKLLAISILLTCFVATTGCWPGETDKYPEIPEFDVAMAAHPDFVRTTCRRTQTCHDDRYLSLLSRDTLIVYERNGADYVPVGRVHPVSEVGQLNDGSIFYADDNHSSRTASGGLLLPPFTRKIPFDTLLLPVAPGGAGDVASLFIRNADNPLSGEERAAAARITAQRNAVVATRFAGKVDCIEALPLSEPYYLFHFRDGTIKLFYDAHAEWFRNVLFSGDGPSEIGVFGTDHAFPRCPGRLVLRDCAPPPVTVDYQLTKLDSIVDYYRWAATGGRLSPGAMVPVRQYYYAFTFRGTTVRFKAGELGVGRDLGSALLLWDGFFGDAYGVTE</sequence>